<dbReference type="Pfam" id="PF19050">
    <property type="entry name" value="PhoD_2"/>
    <property type="match status" value="2"/>
</dbReference>
<reference evidence="2" key="1">
    <citation type="journal article" date="2019" name="Plant J.">
        <title>Chlorella vulgaris genome assembly and annotation reveals the molecular basis for metabolic acclimation to high light conditions.</title>
        <authorList>
            <person name="Cecchin M."/>
            <person name="Marcolungo L."/>
            <person name="Rossato M."/>
            <person name="Girolomoni L."/>
            <person name="Cosentino E."/>
            <person name="Cuine S."/>
            <person name="Li-Beisson Y."/>
            <person name="Delledonne M."/>
            <person name="Ballottari M."/>
        </authorList>
    </citation>
    <scope>NUCLEOTIDE SEQUENCE</scope>
    <source>
        <strain evidence="2">211/11P</strain>
    </source>
</reference>
<dbReference type="InterPro" id="IPR038607">
    <property type="entry name" value="PhoD-like_sf"/>
</dbReference>
<dbReference type="GO" id="GO:0016020">
    <property type="term" value="C:membrane"/>
    <property type="evidence" value="ECO:0007669"/>
    <property type="project" value="TreeGrafter"/>
</dbReference>
<dbReference type="EMBL" id="SIDB01000029">
    <property type="protein sequence ID" value="KAI3423290.1"/>
    <property type="molecule type" value="Genomic_DNA"/>
</dbReference>
<dbReference type="Proteomes" id="UP001055712">
    <property type="component" value="Unassembled WGS sequence"/>
</dbReference>
<dbReference type="Gene3D" id="3.60.21.70">
    <property type="entry name" value="PhoD-like phosphatase"/>
    <property type="match status" value="1"/>
</dbReference>
<evidence type="ECO:0000313" key="3">
    <source>
        <dbReference type="Proteomes" id="UP001055712"/>
    </source>
</evidence>
<evidence type="ECO:0000259" key="1">
    <source>
        <dbReference type="Pfam" id="PF19050"/>
    </source>
</evidence>
<dbReference type="InterPro" id="IPR018946">
    <property type="entry name" value="PhoD-like_MPP"/>
</dbReference>
<reference evidence="2" key="2">
    <citation type="submission" date="2020-11" db="EMBL/GenBank/DDBJ databases">
        <authorList>
            <person name="Cecchin M."/>
            <person name="Marcolungo L."/>
            <person name="Rossato M."/>
            <person name="Girolomoni L."/>
            <person name="Cosentino E."/>
            <person name="Cuine S."/>
            <person name="Li-Beisson Y."/>
            <person name="Delledonne M."/>
            <person name="Ballottari M."/>
        </authorList>
    </citation>
    <scope>NUCLEOTIDE SEQUENCE</scope>
    <source>
        <strain evidence="2">211/11P</strain>
        <tissue evidence="2">Whole cell</tissue>
    </source>
</reference>
<protein>
    <recommendedName>
        <fullName evidence="1">PhoD-like phosphatase domain-containing protein</fullName>
    </recommendedName>
</protein>
<keyword evidence="3" id="KW-1185">Reference proteome</keyword>
<dbReference type="PANTHER" id="PTHR46689:SF1">
    <property type="entry name" value="PHOD-LIKE PHOSPHATASE DOMAIN-CONTAINING PROTEIN"/>
    <property type="match status" value="1"/>
</dbReference>
<dbReference type="InterPro" id="IPR043904">
    <property type="entry name" value="PhoD_2-like"/>
</dbReference>
<feature type="domain" description="PhoD-like phosphatase" evidence="1">
    <location>
        <begin position="22"/>
        <end position="277"/>
    </location>
</feature>
<comment type="caution">
    <text evidence="2">The sequence shown here is derived from an EMBL/GenBank/DDBJ whole genome shotgun (WGS) entry which is preliminary data.</text>
</comment>
<evidence type="ECO:0000313" key="2">
    <source>
        <dbReference type="EMBL" id="KAI3423290.1"/>
    </source>
</evidence>
<gene>
    <name evidence="2" type="ORF">D9Q98_010720</name>
</gene>
<organism evidence="2 3">
    <name type="scientific">Chlorella vulgaris</name>
    <name type="common">Green alga</name>
    <dbReference type="NCBI Taxonomy" id="3077"/>
    <lineage>
        <taxon>Eukaryota</taxon>
        <taxon>Viridiplantae</taxon>
        <taxon>Chlorophyta</taxon>
        <taxon>core chlorophytes</taxon>
        <taxon>Trebouxiophyceae</taxon>
        <taxon>Chlorellales</taxon>
        <taxon>Chlorellaceae</taxon>
        <taxon>Chlorella clade</taxon>
        <taxon>Chlorella</taxon>
    </lineage>
</organism>
<proteinExistence type="predicted"/>
<dbReference type="OrthoDB" id="9999821at2759"/>
<name>A0A9D4TEG6_CHLVU</name>
<dbReference type="AlphaFoldDB" id="A0A9D4TEG6"/>
<dbReference type="InterPro" id="IPR029052">
    <property type="entry name" value="Metallo-depent_PP-like"/>
</dbReference>
<dbReference type="SUPFAM" id="SSF56300">
    <property type="entry name" value="Metallo-dependent phosphatases"/>
    <property type="match status" value="1"/>
</dbReference>
<sequence length="392" mass="44324">MHAGDTTTKTYSFWLPAVGQPMHWGYTSCNGFSGSIPQDAPERQDATYLWRDMLRLHSAFPLHCLVGGGDQLYNDAVFKEPTLHAWGNLEEHEVKVAADWTNEMLDQSTRFYLENYVRSFVMEDVCDAYAQIPQVMVWDDHDLWDGYGSYDKPIQECKVFQGLFSVARRFYLLFQQHTTDKFNKVKQEFLTNDGTEFHFLKYLGPQVAVLGVDMRSQRTKARIMPPSTFALLKRTVDEMPPGTQHLVVLSGIPLIFPTVPSAESVLGCISTLSRNVRAFRGMARATGILDRFDQPELLDDLIDGWVAEVHAEERLEFIHLLQHFATAKNVRVSILSGDAHVAGVGRLYSKPKFKNIADDPLFMPQIVSSAIMNAPPPTGAVKMLMQTNWASE</sequence>
<accession>A0A9D4TEG6</accession>
<dbReference type="CDD" id="cd07389">
    <property type="entry name" value="MPP_PhoD"/>
    <property type="match status" value="1"/>
</dbReference>
<dbReference type="PANTHER" id="PTHR46689">
    <property type="entry name" value="MEMBRANE PROTEIN, PUTATIVE-RELATED"/>
    <property type="match status" value="1"/>
</dbReference>
<feature type="domain" description="PhoD-like phosphatase" evidence="1">
    <location>
        <begin position="286"/>
        <end position="386"/>
    </location>
</feature>